<dbReference type="GO" id="GO:0005886">
    <property type="term" value="C:plasma membrane"/>
    <property type="evidence" value="ECO:0007669"/>
    <property type="project" value="TreeGrafter"/>
</dbReference>
<organism evidence="11 12">
    <name type="scientific">Moritella marina ATCC 15381</name>
    <dbReference type="NCBI Taxonomy" id="1202962"/>
    <lineage>
        <taxon>Bacteria</taxon>
        <taxon>Pseudomonadati</taxon>
        <taxon>Pseudomonadota</taxon>
        <taxon>Gammaproteobacteria</taxon>
        <taxon>Alteromonadales</taxon>
        <taxon>Moritellaceae</taxon>
        <taxon>Moritella</taxon>
    </lineage>
</organism>
<dbReference type="SUPFAM" id="SSF55785">
    <property type="entry name" value="PYP-like sensor domain (PAS domain)"/>
    <property type="match status" value="1"/>
</dbReference>
<dbReference type="PANTHER" id="PTHR43531:SF14">
    <property type="entry name" value="METHYL-ACCEPTING CHEMOTAXIS PROTEIN I-RELATED"/>
    <property type="match status" value="1"/>
</dbReference>
<dbReference type="FunFam" id="1.10.287.950:FF:000001">
    <property type="entry name" value="Methyl-accepting chemotaxis sensory transducer"/>
    <property type="match status" value="1"/>
</dbReference>
<dbReference type="GO" id="GO:0007165">
    <property type="term" value="P:signal transduction"/>
    <property type="evidence" value="ECO:0007669"/>
    <property type="project" value="UniProtKB-KW"/>
</dbReference>
<dbReference type="PROSITE" id="PS50885">
    <property type="entry name" value="HAMP"/>
    <property type="match status" value="2"/>
</dbReference>
<dbReference type="GO" id="GO:0004888">
    <property type="term" value="F:transmembrane signaling receptor activity"/>
    <property type="evidence" value="ECO:0007669"/>
    <property type="project" value="InterPro"/>
</dbReference>
<dbReference type="PANTHER" id="PTHR43531">
    <property type="entry name" value="PROTEIN ICFG"/>
    <property type="match status" value="1"/>
</dbReference>
<evidence type="ECO:0000256" key="7">
    <source>
        <dbReference type="SAM" id="Phobius"/>
    </source>
</evidence>
<evidence type="ECO:0000256" key="2">
    <source>
        <dbReference type="ARBA" id="ARBA00022481"/>
    </source>
</evidence>
<dbReference type="InterPro" id="IPR013655">
    <property type="entry name" value="PAS_fold_3"/>
</dbReference>
<dbReference type="Gene3D" id="3.30.450.20">
    <property type="entry name" value="PAS domain"/>
    <property type="match status" value="2"/>
</dbReference>
<evidence type="ECO:0000256" key="3">
    <source>
        <dbReference type="ARBA" id="ARBA00023224"/>
    </source>
</evidence>
<dbReference type="InterPro" id="IPR051310">
    <property type="entry name" value="MCP_chemotaxis"/>
</dbReference>
<evidence type="ECO:0000259" key="8">
    <source>
        <dbReference type="PROSITE" id="PS50111"/>
    </source>
</evidence>
<comment type="subcellular location">
    <subcellularLocation>
        <location evidence="1">Membrane</location>
    </subcellularLocation>
</comment>
<dbReference type="InterPro" id="IPR004090">
    <property type="entry name" value="Chemotax_Me-accpt_rcpt"/>
</dbReference>
<dbReference type="InterPro" id="IPR003660">
    <property type="entry name" value="HAMP_dom"/>
</dbReference>
<keyword evidence="12" id="KW-1185">Reference proteome</keyword>
<dbReference type="Gene3D" id="6.10.340.10">
    <property type="match status" value="1"/>
</dbReference>
<dbReference type="PRINTS" id="PR00260">
    <property type="entry name" value="CHEMTRNSDUCR"/>
</dbReference>
<gene>
    <name evidence="11" type="ORF">FR932_10760</name>
</gene>
<dbReference type="InterPro" id="IPR001610">
    <property type="entry name" value="PAC"/>
</dbReference>
<dbReference type="AlphaFoldDB" id="A0A5J6WPD2"/>
<evidence type="ECO:0000256" key="6">
    <source>
        <dbReference type="SAM" id="MobiDB-lite"/>
    </source>
</evidence>
<dbReference type="FunFam" id="3.30.450.20:FF:000075">
    <property type="entry name" value="Methyl-accepting chemotaxis protein"/>
    <property type="match status" value="1"/>
</dbReference>
<evidence type="ECO:0000259" key="10">
    <source>
        <dbReference type="PROSITE" id="PS50885"/>
    </source>
</evidence>
<dbReference type="GO" id="GO:0006935">
    <property type="term" value="P:chemotaxis"/>
    <property type="evidence" value="ECO:0007669"/>
    <property type="project" value="InterPro"/>
</dbReference>
<evidence type="ECO:0000256" key="5">
    <source>
        <dbReference type="PROSITE-ProRule" id="PRU00284"/>
    </source>
</evidence>
<dbReference type="SMART" id="SM00086">
    <property type="entry name" value="PAC"/>
    <property type="match status" value="1"/>
</dbReference>
<dbReference type="InterPro" id="IPR004089">
    <property type="entry name" value="MCPsignal_dom"/>
</dbReference>
<dbReference type="SMART" id="SM00283">
    <property type="entry name" value="MA"/>
    <property type="match status" value="1"/>
</dbReference>
<feature type="region of interest" description="Disordered" evidence="6">
    <location>
        <begin position="896"/>
        <end position="950"/>
    </location>
</feature>
<dbReference type="KEGG" id="mmaa:FR932_10760"/>
<dbReference type="Pfam" id="PF13188">
    <property type="entry name" value="PAS_8"/>
    <property type="match status" value="1"/>
</dbReference>
<reference evidence="11 12" key="1">
    <citation type="submission" date="2019-09" db="EMBL/GenBank/DDBJ databases">
        <title>Hybrid Assembly of the complete Genome of the Deep-Sea Bacterium Moritella marina from long Nanopore and Illumina reads.</title>
        <authorList>
            <person name="Magin S."/>
            <person name="Georgoulis A."/>
            <person name="Papadimitriou K."/>
            <person name="Iliakis G."/>
            <person name="Vorgias C.E."/>
        </authorList>
    </citation>
    <scope>NUCLEOTIDE SEQUENCE [LARGE SCALE GENOMIC DNA]</scope>
    <source>
        <strain evidence="11 12">MP-1</strain>
    </source>
</reference>
<accession>A0A5J6WPD2</accession>
<dbReference type="SMART" id="SM00091">
    <property type="entry name" value="PAS"/>
    <property type="match status" value="2"/>
</dbReference>
<sequence>MAMKINMPITDTEQFMKEGDILVSKTDLKGSITFVNRAFIELSGFTEEELLRKSHSIVRHPDMPSAAFKDLWETIQKGNPWTGIIKNRVKNGDFYWVVANVIPIKKNGQVIEFMSVRTKPTQQEVKDAEQTYQAMNSDNAPRKNPLVTLKTLLVNTGLKAKLTILTTFIAFILVAGALVQYNNVHKIDTAWDSYQANISARGTVINEITTSLGYGGIVHQFKNYILRQDESYRETFIQRYTSLLSQVNHYQALSGISAKEQNALKDIVNVAQQYRHNLDKVQSLITSGAGIKAIDSSVKIDSKPALNALVLLQQNYAFLTQQTTNNLHTQINDSFISLGAERLVTFLILTLLFMVVLSRTIMKPIKQLIGIFNHINEGKYENKFEIRNNSEFGKLFQAIYTTQTKLNFDIQESRLTAEEALRIKNALDNVTANVMVADGQRNIIYMNESVNKLLSNAEKDIKKDLPNFSVAALMGANIDIFHKRPQHQQQMVQGLSSTHQANINIGGRTMQLTLNPVTNAANERLGTVVEWNDKTAELAIEQEIDEIVAAAANGDLSKRINLEGKNAFFTKLSSGLNELLESSSLFVSDIGGLLSRMSEGDLTQSIEQEYNGEFQQIKNDANNTIDKLTNIISQIRESANTVSTASHEIALGNTDLSQRTEEQACSLEETASSMEEITATVKQSAANTDEANKLATEAKNKAKNGGKTVQDAVSAMKEILTASNRINDIIGVIDEIAFQTNLLALNAAVEAARAGEQGRGFAVVAGEVRNLSQRSADAAKEIKDLIRDSVEKVKVGSSLVNDSGDTLQEIVHSVEHVANMISEVSNAATEQSSGIEQVNQAVTQMDEVTQQNASLVEQASVASSAMSEQVNHMTQLIQFFKLIQPEQARQQIAYNQEQQGDQHRPTNASYNQRNGQQAAPQPMTAQPLTTQQSHNKAIAALSNNDSWDEF</sequence>
<evidence type="ECO:0000256" key="1">
    <source>
        <dbReference type="ARBA" id="ARBA00004370"/>
    </source>
</evidence>
<protein>
    <submittedName>
        <fullName evidence="11">PAS domain-containing protein</fullName>
    </submittedName>
</protein>
<feature type="compositionally biased region" description="Polar residues" evidence="6">
    <location>
        <begin position="896"/>
        <end position="915"/>
    </location>
</feature>
<feature type="domain" description="PAS" evidence="9">
    <location>
        <begin position="419"/>
        <end position="461"/>
    </location>
</feature>
<dbReference type="SUPFAM" id="SSF58104">
    <property type="entry name" value="Methyl-accepting chemotaxis protein (MCP) signaling domain"/>
    <property type="match status" value="1"/>
</dbReference>
<name>A0A5J6WPD2_MORMI</name>
<dbReference type="RefSeq" id="WP_019628860.1">
    <property type="nucleotide sequence ID" value="NZ_ALOE01000009.1"/>
</dbReference>
<dbReference type="CDD" id="cd11386">
    <property type="entry name" value="MCP_signal"/>
    <property type="match status" value="1"/>
</dbReference>
<dbReference type="Pfam" id="PF00672">
    <property type="entry name" value="HAMP"/>
    <property type="match status" value="1"/>
</dbReference>
<feature type="domain" description="HAMP" evidence="10">
    <location>
        <begin position="359"/>
        <end position="411"/>
    </location>
</feature>
<feature type="transmembrane region" description="Helical" evidence="7">
    <location>
        <begin position="162"/>
        <end position="181"/>
    </location>
</feature>
<dbReference type="PROSITE" id="PS50112">
    <property type="entry name" value="PAS"/>
    <property type="match status" value="2"/>
</dbReference>
<dbReference type="Pfam" id="PF08447">
    <property type="entry name" value="PAS_3"/>
    <property type="match status" value="1"/>
</dbReference>
<dbReference type="InterPro" id="IPR035965">
    <property type="entry name" value="PAS-like_dom_sf"/>
</dbReference>
<dbReference type="CDD" id="cd00130">
    <property type="entry name" value="PAS"/>
    <property type="match status" value="1"/>
</dbReference>
<keyword evidence="2" id="KW-0488">Methylation</keyword>
<feature type="domain" description="HAMP" evidence="10">
    <location>
        <begin position="587"/>
        <end position="633"/>
    </location>
</feature>
<keyword evidence="7" id="KW-1133">Transmembrane helix</keyword>
<dbReference type="EMBL" id="CP044399">
    <property type="protein sequence ID" value="QFI38292.1"/>
    <property type="molecule type" value="Genomic_DNA"/>
</dbReference>
<dbReference type="NCBIfam" id="TIGR00229">
    <property type="entry name" value="sensory_box"/>
    <property type="match status" value="1"/>
</dbReference>
<feature type="compositionally biased region" description="Polar residues" evidence="6">
    <location>
        <begin position="941"/>
        <end position="950"/>
    </location>
</feature>
<dbReference type="PROSITE" id="PS50111">
    <property type="entry name" value="CHEMOTAXIS_TRANSDUC_2"/>
    <property type="match status" value="1"/>
</dbReference>
<dbReference type="Pfam" id="PF18947">
    <property type="entry name" value="HAMP_2"/>
    <property type="match status" value="1"/>
</dbReference>
<dbReference type="InterPro" id="IPR000014">
    <property type="entry name" value="PAS"/>
</dbReference>
<evidence type="ECO:0000313" key="12">
    <source>
        <dbReference type="Proteomes" id="UP000327424"/>
    </source>
</evidence>
<keyword evidence="3 5" id="KW-0807">Transducer</keyword>
<evidence type="ECO:0000313" key="11">
    <source>
        <dbReference type="EMBL" id="QFI38292.1"/>
    </source>
</evidence>
<dbReference type="Gene3D" id="1.10.287.950">
    <property type="entry name" value="Methyl-accepting chemotaxis protein"/>
    <property type="match status" value="1"/>
</dbReference>
<evidence type="ECO:0000256" key="4">
    <source>
        <dbReference type="ARBA" id="ARBA00029447"/>
    </source>
</evidence>
<comment type="similarity">
    <text evidence="4">Belongs to the methyl-accepting chemotaxis (MCP) protein family.</text>
</comment>
<proteinExistence type="inferred from homology"/>
<feature type="transmembrane region" description="Helical" evidence="7">
    <location>
        <begin position="343"/>
        <end position="362"/>
    </location>
</feature>
<dbReference type="OrthoDB" id="9765776at2"/>
<dbReference type="Proteomes" id="UP000327424">
    <property type="component" value="Chromosome"/>
</dbReference>
<feature type="domain" description="Methyl-accepting transducer" evidence="8">
    <location>
        <begin position="638"/>
        <end position="867"/>
    </location>
</feature>
<feature type="domain" description="PAS" evidence="9">
    <location>
        <begin position="27"/>
        <end position="78"/>
    </location>
</feature>
<evidence type="ECO:0000259" key="9">
    <source>
        <dbReference type="PROSITE" id="PS50112"/>
    </source>
</evidence>
<dbReference type="Pfam" id="PF00015">
    <property type="entry name" value="MCPsignal"/>
    <property type="match status" value="1"/>
</dbReference>
<keyword evidence="7" id="KW-0472">Membrane</keyword>
<feature type="compositionally biased region" description="Low complexity" evidence="6">
    <location>
        <begin position="916"/>
        <end position="932"/>
    </location>
</feature>
<keyword evidence="7" id="KW-0812">Transmembrane</keyword>